<protein>
    <recommendedName>
        <fullName evidence="3">PIN domain-containing protein</fullName>
    </recommendedName>
</protein>
<dbReference type="AlphaFoldDB" id="A0A2M9A358"/>
<dbReference type="EMBL" id="PGEX01000001">
    <property type="protein sequence ID" value="PJJ40150.1"/>
    <property type="molecule type" value="Genomic_DNA"/>
</dbReference>
<proteinExistence type="predicted"/>
<accession>A0A2M9A358</accession>
<dbReference type="RefSeq" id="WP_241899375.1">
    <property type="nucleotide sequence ID" value="NZ_PGEX01000001.1"/>
</dbReference>
<evidence type="ECO:0000313" key="1">
    <source>
        <dbReference type="EMBL" id="PJJ40150.1"/>
    </source>
</evidence>
<keyword evidence="2" id="KW-1185">Reference proteome</keyword>
<organism evidence="1 2">
    <name type="scientific">Hallerella succinigenes</name>
    <dbReference type="NCBI Taxonomy" id="1896222"/>
    <lineage>
        <taxon>Bacteria</taxon>
        <taxon>Pseudomonadati</taxon>
        <taxon>Fibrobacterota</taxon>
        <taxon>Fibrobacteria</taxon>
        <taxon>Fibrobacterales</taxon>
        <taxon>Fibrobacteraceae</taxon>
        <taxon>Hallerella</taxon>
    </lineage>
</organism>
<sequence length="152" mass="17616">MERLKIYLDNCCYNRPYDDQSQLKISLEAQAKLEIQQQIRNGVFDLVASYVLVAENAANRFESKRNDIQNFIDTYTHTYVSENVDEQVKSLAKEIMATGVKLMDACHVASSIISGCDYFLTTDKRLLKYQTDKVKILNPMTFILEVEENYEH</sequence>
<dbReference type="InterPro" id="IPR029060">
    <property type="entry name" value="PIN-like_dom_sf"/>
</dbReference>
<evidence type="ECO:0000313" key="2">
    <source>
        <dbReference type="Proteomes" id="UP000231134"/>
    </source>
</evidence>
<gene>
    <name evidence="1" type="ORF">BGX16_0059</name>
</gene>
<name>A0A2M9A358_9BACT</name>
<comment type="caution">
    <text evidence="1">The sequence shown here is derived from an EMBL/GenBank/DDBJ whole genome shotgun (WGS) entry which is preliminary data.</text>
</comment>
<dbReference type="Proteomes" id="UP000231134">
    <property type="component" value="Unassembled WGS sequence"/>
</dbReference>
<dbReference type="SUPFAM" id="SSF88723">
    <property type="entry name" value="PIN domain-like"/>
    <property type="match status" value="1"/>
</dbReference>
<evidence type="ECO:0008006" key="3">
    <source>
        <dbReference type="Google" id="ProtNLM"/>
    </source>
</evidence>
<reference evidence="1 2" key="1">
    <citation type="submission" date="2017-11" db="EMBL/GenBank/DDBJ databases">
        <title>Animal gut microbial communities from fecal samples from Wisconsin, USA.</title>
        <authorList>
            <person name="Neumann A."/>
        </authorList>
    </citation>
    <scope>NUCLEOTIDE SEQUENCE [LARGE SCALE GENOMIC DNA]</scope>
    <source>
        <strain evidence="1 2">UWS3</strain>
    </source>
</reference>